<accession>A0ABS8TM97</accession>
<keyword evidence="2" id="KW-1185">Reference proteome</keyword>
<feature type="non-terminal residue" evidence="1">
    <location>
        <position position="1"/>
    </location>
</feature>
<evidence type="ECO:0000313" key="1">
    <source>
        <dbReference type="EMBL" id="MCD7472024.1"/>
    </source>
</evidence>
<dbReference type="EMBL" id="JACEIK010001758">
    <property type="protein sequence ID" value="MCD7472024.1"/>
    <property type="molecule type" value="Genomic_DNA"/>
</dbReference>
<organism evidence="1 2">
    <name type="scientific">Datura stramonium</name>
    <name type="common">Jimsonweed</name>
    <name type="synonym">Common thornapple</name>
    <dbReference type="NCBI Taxonomy" id="4076"/>
    <lineage>
        <taxon>Eukaryota</taxon>
        <taxon>Viridiplantae</taxon>
        <taxon>Streptophyta</taxon>
        <taxon>Embryophyta</taxon>
        <taxon>Tracheophyta</taxon>
        <taxon>Spermatophyta</taxon>
        <taxon>Magnoliopsida</taxon>
        <taxon>eudicotyledons</taxon>
        <taxon>Gunneridae</taxon>
        <taxon>Pentapetalae</taxon>
        <taxon>asterids</taxon>
        <taxon>lamiids</taxon>
        <taxon>Solanales</taxon>
        <taxon>Solanaceae</taxon>
        <taxon>Solanoideae</taxon>
        <taxon>Datureae</taxon>
        <taxon>Datura</taxon>
    </lineage>
</organism>
<reference evidence="1 2" key="1">
    <citation type="journal article" date="2021" name="BMC Genomics">
        <title>Datura genome reveals duplications of psychoactive alkaloid biosynthetic genes and high mutation rate following tissue culture.</title>
        <authorList>
            <person name="Rajewski A."/>
            <person name="Carter-House D."/>
            <person name="Stajich J."/>
            <person name="Litt A."/>
        </authorList>
    </citation>
    <scope>NUCLEOTIDE SEQUENCE [LARGE SCALE GENOMIC DNA]</scope>
    <source>
        <strain evidence="1">AR-01</strain>
    </source>
</reference>
<sequence>LGREVKPSFEDLRSDTFHYVTYPNPPPHVPKVKREGWGNEELDEYLRDPLFTQGE</sequence>
<comment type="caution">
    <text evidence="1">The sequence shown here is derived from an EMBL/GenBank/DDBJ whole genome shotgun (WGS) entry which is preliminary data.</text>
</comment>
<evidence type="ECO:0000313" key="2">
    <source>
        <dbReference type="Proteomes" id="UP000823775"/>
    </source>
</evidence>
<protein>
    <submittedName>
        <fullName evidence="1">Uncharacterized protein</fullName>
    </submittedName>
</protein>
<name>A0ABS8TM97_DATST</name>
<dbReference type="Proteomes" id="UP000823775">
    <property type="component" value="Unassembled WGS sequence"/>
</dbReference>
<proteinExistence type="predicted"/>
<feature type="non-terminal residue" evidence="1">
    <location>
        <position position="55"/>
    </location>
</feature>
<gene>
    <name evidence="1" type="ORF">HAX54_012850</name>
</gene>